<evidence type="ECO:0008006" key="10">
    <source>
        <dbReference type="Google" id="ProtNLM"/>
    </source>
</evidence>
<evidence type="ECO:0000256" key="6">
    <source>
        <dbReference type="SAM" id="MobiDB-lite"/>
    </source>
</evidence>
<dbReference type="Pfam" id="PF03706">
    <property type="entry name" value="LPG_synthase_TM"/>
    <property type="match status" value="1"/>
</dbReference>
<keyword evidence="9" id="KW-1185">Reference proteome</keyword>
<dbReference type="AlphaFoldDB" id="A0A1H9XCI8"/>
<reference evidence="9" key="1">
    <citation type="submission" date="2016-10" db="EMBL/GenBank/DDBJ databases">
        <authorList>
            <person name="Varghese N."/>
            <person name="Submissions S."/>
        </authorList>
    </citation>
    <scope>NUCLEOTIDE SEQUENCE [LARGE SCALE GENOMIC DNA]</scope>
    <source>
        <strain evidence="9">CGMCC 1.6963</strain>
    </source>
</reference>
<evidence type="ECO:0000256" key="2">
    <source>
        <dbReference type="ARBA" id="ARBA00022475"/>
    </source>
</evidence>
<feature type="region of interest" description="Disordered" evidence="6">
    <location>
        <begin position="315"/>
        <end position="359"/>
    </location>
</feature>
<keyword evidence="5 7" id="KW-0472">Membrane</keyword>
<dbReference type="STRING" id="587636.SAMN05216199_3610"/>
<feature type="transmembrane region" description="Helical" evidence="7">
    <location>
        <begin position="235"/>
        <end position="257"/>
    </location>
</feature>
<dbReference type="Proteomes" id="UP000199019">
    <property type="component" value="Unassembled WGS sequence"/>
</dbReference>
<keyword evidence="3 7" id="KW-0812">Transmembrane</keyword>
<feature type="transmembrane region" description="Helical" evidence="7">
    <location>
        <begin position="50"/>
        <end position="70"/>
    </location>
</feature>
<gene>
    <name evidence="8" type="ORF">SAMN05216199_3610</name>
</gene>
<sequence>MTRVPRHKVLNALRIALAVLVVAAVALAVYRNWAEVSADLRKISGGSMLLAAALVAVAPVLTVLGWRVILTDLGSPLHLAPAGGIYFVGQLGKYVPGSVWSIVAQAEMGTRLRIPRARSAVAGLITIGLAAVCGFAVGLPALPLLFRRDDTQSVVWAVLLALPLFALVLWPRLLNWGIGLGLRLLRREPLEHSLSGRAVLLSGLCFVGAWLASGAQAWVLVRAVGESTVSPERLALLSVCGFALASSLAMFAVVLPAGVGAREGLLVLLLAPATSTSAATAVVVLSRFLTVMSDVVFAAAGWAWARSHHLITSRAEREHDGLPTEADDPEGAATDRDALTGDSVGDEARRASGHTPSGG</sequence>
<evidence type="ECO:0000256" key="3">
    <source>
        <dbReference type="ARBA" id="ARBA00022692"/>
    </source>
</evidence>
<dbReference type="GO" id="GO:0005886">
    <property type="term" value="C:plasma membrane"/>
    <property type="evidence" value="ECO:0007669"/>
    <property type="project" value="UniProtKB-SubCell"/>
</dbReference>
<evidence type="ECO:0000313" key="9">
    <source>
        <dbReference type="Proteomes" id="UP000199019"/>
    </source>
</evidence>
<evidence type="ECO:0000256" key="7">
    <source>
        <dbReference type="SAM" id="Phobius"/>
    </source>
</evidence>
<keyword evidence="4 7" id="KW-1133">Transmembrane helix</keyword>
<protein>
    <recommendedName>
        <fullName evidence="10">Flippase-like domain-containing protein</fullName>
    </recommendedName>
</protein>
<organism evidence="8 9">
    <name type="scientific">Pedococcus cremeus</name>
    <dbReference type="NCBI Taxonomy" id="587636"/>
    <lineage>
        <taxon>Bacteria</taxon>
        <taxon>Bacillati</taxon>
        <taxon>Actinomycetota</taxon>
        <taxon>Actinomycetes</taxon>
        <taxon>Micrococcales</taxon>
        <taxon>Intrasporangiaceae</taxon>
        <taxon>Pedococcus</taxon>
    </lineage>
</organism>
<evidence type="ECO:0000256" key="4">
    <source>
        <dbReference type="ARBA" id="ARBA00022989"/>
    </source>
</evidence>
<feature type="transmembrane region" description="Helical" evidence="7">
    <location>
        <begin position="194"/>
        <end position="215"/>
    </location>
</feature>
<evidence type="ECO:0000313" key="8">
    <source>
        <dbReference type="EMBL" id="SES43363.1"/>
    </source>
</evidence>
<evidence type="ECO:0000256" key="1">
    <source>
        <dbReference type="ARBA" id="ARBA00004651"/>
    </source>
</evidence>
<evidence type="ECO:0000256" key="5">
    <source>
        <dbReference type="ARBA" id="ARBA00023136"/>
    </source>
</evidence>
<feature type="transmembrane region" description="Helical" evidence="7">
    <location>
        <begin position="12"/>
        <end position="30"/>
    </location>
</feature>
<dbReference type="InterPro" id="IPR022791">
    <property type="entry name" value="L-PG_synthase/AglD"/>
</dbReference>
<comment type="subcellular location">
    <subcellularLocation>
        <location evidence="1">Cell membrane</location>
        <topology evidence="1">Multi-pass membrane protein</topology>
    </subcellularLocation>
</comment>
<feature type="transmembrane region" description="Helical" evidence="7">
    <location>
        <begin position="264"/>
        <end position="282"/>
    </location>
</feature>
<feature type="transmembrane region" description="Helical" evidence="7">
    <location>
        <begin position="120"/>
        <end position="142"/>
    </location>
</feature>
<feature type="transmembrane region" description="Helical" evidence="7">
    <location>
        <begin position="154"/>
        <end position="173"/>
    </location>
</feature>
<dbReference type="RefSeq" id="WP_245735883.1">
    <property type="nucleotide sequence ID" value="NZ_FOHB01000007.1"/>
</dbReference>
<proteinExistence type="predicted"/>
<keyword evidence="2" id="KW-1003">Cell membrane</keyword>
<dbReference type="EMBL" id="FOHB01000007">
    <property type="protein sequence ID" value="SES43363.1"/>
    <property type="molecule type" value="Genomic_DNA"/>
</dbReference>
<name>A0A1H9XCI8_9MICO</name>
<accession>A0A1H9XCI8</accession>